<comment type="caution">
    <text evidence="6">The sequence shown here is derived from an EMBL/GenBank/DDBJ whole genome shotgun (WGS) entry which is preliminary data.</text>
</comment>
<dbReference type="GO" id="GO:0008115">
    <property type="term" value="F:sarcosine oxidase activity"/>
    <property type="evidence" value="ECO:0007669"/>
    <property type="project" value="TreeGrafter"/>
</dbReference>
<dbReference type="PANTHER" id="PTHR10961">
    <property type="entry name" value="PEROXISOMAL SARCOSINE OXIDASE"/>
    <property type="match status" value="1"/>
</dbReference>
<dbReference type="Proteomes" id="UP000326903">
    <property type="component" value="Unassembled WGS sequence"/>
</dbReference>
<reference evidence="6 7" key="1">
    <citation type="submission" date="2019-09" db="EMBL/GenBank/DDBJ databases">
        <title>Draft genome sequence of Ginsengibacter sp. BR5-29.</title>
        <authorList>
            <person name="Im W.-T."/>
        </authorList>
    </citation>
    <scope>NUCLEOTIDE SEQUENCE [LARGE SCALE GENOMIC DNA]</scope>
    <source>
        <strain evidence="6 7">BR5-29</strain>
    </source>
</reference>
<evidence type="ECO:0000256" key="2">
    <source>
        <dbReference type="ARBA" id="ARBA00022630"/>
    </source>
</evidence>
<dbReference type="SUPFAM" id="SSF51905">
    <property type="entry name" value="FAD/NAD(P)-binding domain"/>
    <property type="match status" value="1"/>
</dbReference>
<evidence type="ECO:0000256" key="1">
    <source>
        <dbReference type="ARBA" id="ARBA00001974"/>
    </source>
</evidence>
<dbReference type="AlphaFoldDB" id="A0A5J5IDH4"/>
<evidence type="ECO:0000259" key="5">
    <source>
        <dbReference type="Pfam" id="PF01266"/>
    </source>
</evidence>
<keyword evidence="7" id="KW-1185">Reference proteome</keyword>
<dbReference type="Pfam" id="PF01266">
    <property type="entry name" value="DAO"/>
    <property type="match status" value="1"/>
</dbReference>
<dbReference type="GO" id="GO:0050660">
    <property type="term" value="F:flavin adenine dinucleotide binding"/>
    <property type="evidence" value="ECO:0007669"/>
    <property type="project" value="InterPro"/>
</dbReference>
<evidence type="ECO:0000256" key="3">
    <source>
        <dbReference type="ARBA" id="ARBA00022827"/>
    </source>
</evidence>
<keyword evidence="3" id="KW-0274">FAD</keyword>
<dbReference type="EMBL" id="VYQF01000006">
    <property type="protein sequence ID" value="KAA9037299.1"/>
    <property type="molecule type" value="Genomic_DNA"/>
</dbReference>
<dbReference type="Gene3D" id="3.30.9.10">
    <property type="entry name" value="D-Amino Acid Oxidase, subunit A, domain 2"/>
    <property type="match status" value="1"/>
</dbReference>
<evidence type="ECO:0000313" key="7">
    <source>
        <dbReference type="Proteomes" id="UP000326903"/>
    </source>
</evidence>
<comment type="cofactor">
    <cofactor evidence="1">
        <name>FAD</name>
        <dbReference type="ChEBI" id="CHEBI:57692"/>
    </cofactor>
</comment>
<evidence type="ECO:0000256" key="4">
    <source>
        <dbReference type="ARBA" id="ARBA00023002"/>
    </source>
</evidence>
<dbReference type="InterPro" id="IPR006076">
    <property type="entry name" value="FAD-dep_OxRdtase"/>
</dbReference>
<protein>
    <submittedName>
        <fullName evidence="6">FAD-binding oxidoreductase</fullName>
    </submittedName>
</protein>
<dbReference type="InterPro" id="IPR036188">
    <property type="entry name" value="FAD/NAD-bd_sf"/>
</dbReference>
<dbReference type="PANTHER" id="PTHR10961:SF10">
    <property type="entry name" value="FAD DEPENDENT OXIDOREDUCTASE DOMAIN-CONTAINING PROTEIN"/>
    <property type="match status" value="1"/>
</dbReference>
<sequence length="398" mass="45017">MIFDYIVIGKGLIGSAASRYLSHSQKKIAVIGPDEHSDPEKAVVFSSHYDQARIQRIIGTDSTWTLLNLQSSAEYNFIEKESGIRFYSGVGCLYVNPHGSDDYLSQIERQANEFNLTYKFFENGDAICKMFRDLHLPKTSKGIFEFSPSGYINPRLLIKAQLDLFQKNNGTVINEIANEIGNEKNYVRVTTLDGNIYRAKQVLLCPGAFINFFNLTKNKLALSLKGETTLWANVTSKEAERLSKLPSLLYEIDIAAYKNIYLIQPVQYPDGKYYLKMGCNLPGDIYFDTIEEIQHWFRTGKSDENLEVQKDALLKIIPSLQAKEYFTKRCIVTFTKHRKPYVGALNDRGLFVACGGNGYGAMCSDALGRIAANLLTEGSFPEEYSPESFRPIFTENLH</sequence>
<keyword evidence="2" id="KW-0285">Flavoprotein</keyword>
<gene>
    <name evidence="6" type="ORF">FW778_17900</name>
</gene>
<proteinExistence type="predicted"/>
<keyword evidence="4" id="KW-0560">Oxidoreductase</keyword>
<organism evidence="6 7">
    <name type="scientific">Ginsengibacter hankyongi</name>
    <dbReference type="NCBI Taxonomy" id="2607284"/>
    <lineage>
        <taxon>Bacteria</taxon>
        <taxon>Pseudomonadati</taxon>
        <taxon>Bacteroidota</taxon>
        <taxon>Chitinophagia</taxon>
        <taxon>Chitinophagales</taxon>
        <taxon>Chitinophagaceae</taxon>
        <taxon>Ginsengibacter</taxon>
    </lineage>
</organism>
<dbReference type="InterPro" id="IPR045170">
    <property type="entry name" value="MTOX"/>
</dbReference>
<accession>A0A5J5IDH4</accession>
<feature type="domain" description="FAD dependent oxidoreductase" evidence="5">
    <location>
        <begin position="4"/>
        <end position="374"/>
    </location>
</feature>
<dbReference type="Gene3D" id="3.50.50.60">
    <property type="entry name" value="FAD/NAD(P)-binding domain"/>
    <property type="match status" value="1"/>
</dbReference>
<dbReference type="RefSeq" id="WP_150416227.1">
    <property type="nucleotide sequence ID" value="NZ_VYQF01000006.1"/>
</dbReference>
<evidence type="ECO:0000313" key="6">
    <source>
        <dbReference type="EMBL" id="KAA9037299.1"/>
    </source>
</evidence>
<name>A0A5J5IDH4_9BACT</name>